<dbReference type="Pfam" id="PF13561">
    <property type="entry name" value="adh_short_C2"/>
    <property type="match status" value="1"/>
</dbReference>
<name>A0A1K0INV7_CUPNE</name>
<organism evidence="2">
    <name type="scientific">Cupriavidus necator</name>
    <name type="common">Alcaligenes eutrophus</name>
    <name type="synonym">Ralstonia eutropha</name>
    <dbReference type="NCBI Taxonomy" id="106590"/>
    <lineage>
        <taxon>Bacteria</taxon>
        <taxon>Pseudomonadati</taxon>
        <taxon>Pseudomonadota</taxon>
        <taxon>Betaproteobacteria</taxon>
        <taxon>Burkholderiales</taxon>
        <taxon>Burkholderiaceae</taxon>
        <taxon>Cupriavidus</taxon>
    </lineage>
</organism>
<dbReference type="NCBIfam" id="NF005559">
    <property type="entry name" value="PRK07231.1"/>
    <property type="match status" value="1"/>
</dbReference>
<protein>
    <submittedName>
        <fullName evidence="2">Short chain dehydrogenase</fullName>
    </submittedName>
</protein>
<dbReference type="Gene3D" id="3.40.50.720">
    <property type="entry name" value="NAD(P)-binding Rossmann-like Domain"/>
    <property type="match status" value="1"/>
</dbReference>
<dbReference type="PRINTS" id="PR00080">
    <property type="entry name" value="SDRFAMILY"/>
</dbReference>
<proteinExistence type="inferred from homology"/>
<evidence type="ECO:0000313" key="2">
    <source>
        <dbReference type="EMBL" id="SCU91288.1"/>
    </source>
</evidence>
<evidence type="ECO:0000256" key="1">
    <source>
        <dbReference type="ARBA" id="ARBA00006484"/>
    </source>
</evidence>
<dbReference type="InterPro" id="IPR002347">
    <property type="entry name" value="SDR_fam"/>
</dbReference>
<gene>
    <name evidence="2" type="ORF">CNECB9_5060009</name>
</gene>
<accession>A0A1K0INV7</accession>
<dbReference type="InterPro" id="IPR020904">
    <property type="entry name" value="Sc_DH/Rdtase_CS"/>
</dbReference>
<dbReference type="PRINTS" id="PR00081">
    <property type="entry name" value="GDHRDH"/>
</dbReference>
<dbReference type="AlphaFoldDB" id="A0A1K0INV7"/>
<dbReference type="InterPro" id="IPR036291">
    <property type="entry name" value="NAD(P)-bd_dom_sf"/>
</dbReference>
<dbReference type="GO" id="GO:0016616">
    <property type="term" value="F:oxidoreductase activity, acting on the CH-OH group of donors, NAD or NADP as acceptor"/>
    <property type="evidence" value="ECO:0007669"/>
    <property type="project" value="TreeGrafter"/>
</dbReference>
<dbReference type="PANTHER" id="PTHR42760">
    <property type="entry name" value="SHORT-CHAIN DEHYDROGENASES/REDUCTASES FAMILY MEMBER"/>
    <property type="match status" value="1"/>
</dbReference>
<reference evidence="2" key="1">
    <citation type="submission" date="2016-09" db="EMBL/GenBank/DDBJ databases">
        <authorList>
            <person name="Capua I."/>
            <person name="De Benedictis P."/>
            <person name="Joannis T."/>
            <person name="Lombin L.H."/>
            <person name="Cattoli G."/>
        </authorList>
    </citation>
    <scope>NUCLEOTIDE SEQUENCE</scope>
    <source>
        <strain evidence="2">B9</strain>
    </source>
</reference>
<dbReference type="FunFam" id="3.40.50.720:FF:000084">
    <property type="entry name" value="Short-chain dehydrogenase reductase"/>
    <property type="match status" value="1"/>
</dbReference>
<comment type="similarity">
    <text evidence="1">Belongs to the short-chain dehydrogenases/reductases (SDR) family.</text>
</comment>
<dbReference type="SUPFAM" id="SSF51735">
    <property type="entry name" value="NAD(P)-binding Rossmann-fold domains"/>
    <property type="match status" value="1"/>
</dbReference>
<sequence>MSVDSRDFSKGFQGKTVLVTGGASGIGEAVARLFADLGATVCVADLSLRAGAPGHHQVQGDVSSEHDVQRIAAEAVARMGAVDVLVNNAGMVGPREPTVNQALASWQRAIDVNLTGTYLMSKTVGAAMVERGSGAIVNIASIMGLGGAPRIHAYGASKAGVIMMTRALACEWAQAGVRVNCVAPGFTRTQGVDRLAMAGKLDASQVETRTPMGRMGMPAEIAQAVAYLASDWASYVTGATLPVDGGWSAFGAAGEAARN</sequence>
<dbReference type="CDD" id="cd05233">
    <property type="entry name" value="SDR_c"/>
    <property type="match status" value="1"/>
</dbReference>
<dbReference type="PROSITE" id="PS00061">
    <property type="entry name" value="ADH_SHORT"/>
    <property type="match status" value="1"/>
</dbReference>
<dbReference type="RefSeq" id="WP_340528916.1">
    <property type="nucleotide sequence ID" value="NZ_FMSH01000453.1"/>
</dbReference>
<dbReference type="EMBL" id="FMSH01000453">
    <property type="protein sequence ID" value="SCU91288.1"/>
    <property type="molecule type" value="Genomic_DNA"/>
</dbReference>